<dbReference type="InterPro" id="IPR044153">
    <property type="entry name" value="PIN_Pae0151-like"/>
</dbReference>
<organism evidence="3 4">
    <name type="scientific">Marispirochaeta aestuarii</name>
    <dbReference type="NCBI Taxonomy" id="1963862"/>
    <lineage>
        <taxon>Bacteria</taxon>
        <taxon>Pseudomonadati</taxon>
        <taxon>Spirochaetota</taxon>
        <taxon>Spirochaetia</taxon>
        <taxon>Spirochaetales</taxon>
        <taxon>Spirochaetaceae</taxon>
        <taxon>Marispirochaeta</taxon>
    </lineage>
</organism>
<dbReference type="Gene3D" id="3.40.50.1010">
    <property type="entry name" value="5'-nuclease"/>
    <property type="match status" value="1"/>
</dbReference>
<gene>
    <name evidence="3" type="ORF">B4O97_11975</name>
</gene>
<dbReference type="SUPFAM" id="SSF88723">
    <property type="entry name" value="PIN domain-like"/>
    <property type="match status" value="1"/>
</dbReference>
<sequence>MIVVLDASAGIEIALVREKSAILSAVLEKATKVITSDLYKAETGNVIWKYYIAGLLKRDEVFRRLSYCDNLIDDYVDIAENNEEALIEGIRLNHSIYDLLYFTLARRKGAILMTLDKKLKEIAINNGIEVV</sequence>
<dbReference type="EMBL" id="MWQY01000012">
    <property type="protein sequence ID" value="ORC34658.1"/>
    <property type="molecule type" value="Genomic_DNA"/>
</dbReference>
<dbReference type="AlphaFoldDB" id="A0A1Y1RWW4"/>
<evidence type="ECO:0000313" key="3">
    <source>
        <dbReference type="EMBL" id="ORC34658.1"/>
    </source>
</evidence>
<name>A0A1Y1RWW4_9SPIO</name>
<comment type="caution">
    <text evidence="3">The sequence shown here is derived from an EMBL/GenBank/DDBJ whole genome shotgun (WGS) entry which is preliminary data.</text>
</comment>
<dbReference type="InterPro" id="IPR002716">
    <property type="entry name" value="PIN_dom"/>
</dbReference>
<evidence type="ECO:0000256" key="1">
    <source>
        <dbReference type="ARBA" id="ARBA00022842"/>
    </source>
</evidence>
<protein>
    <recommendedName>
        <fullName evidence="2">PIN domain-containing protein</fullName>
    </recommendedName>
</protein>
<dbReference type="OrthoDB" id="360814at2"/>
<dbReference type="CDD" id="cd09873">
    <property type="entry name" value="PIN_Pae0151-like"/>
    <property type="match status" value="1"/>
</dbReference>
<dbReference type="Proteomes" id="UP000192343">
    <property type="component" value="Unassembled WGS sequence"/>
</dbReference>
<dbReference type="InterPro" id="IPR051619">
    <property type="entry name" value="TypeII_TA_RNase_PINc/VapC"/>
</dbReference>
<dbReference type="STRING" id="1963862.B4O97_11975"/>
<dbReference type="InterPro" id="IPR029060">
    <property type="entry name" value="PIN-like_dom_sf"/>
</dbReference>
<keyword evidence="1" id="KW-0460">Magnesium</keyword>
<keyword evidence="4" id="KW-1185">Reference proteome</keyword>
<reference evidence="3 4" key="1">
    <citation type="submission" date="2017-03" db="EMBL/GenBank/DDBJ databases">
        <title>Draft Genome sequence of Marispirochaeta sp. strain JC444.</title>
        <authorList>
            <person name="Shivani Y."/>
            <person name="Subhash Y."/>
            <person name="Sasikala C."/>
            <person name="Ramana C."/>
        </authorList>
    </citation>
    <scope>NUCLEOTIDE SEQUENCE [LARGE SCALE GENOMIC DNA]</scope>
    <source>
        <strain evidence="3 4">JC444</strain>
    </source>
</reference>
<proteinExistence type="predicted"/>
<dbReference type="PANTHER" id="PTHR35901:SF1">
    <property type="entry name" value="EXONUCLEASE VAPC9"/>
    <property type="match status" value="1"/>
</dbReference>
<evidence type="ECO:0000313" key="4">
    <source>
        <dbReference type="Proteomes" id="UP000192343"/>
    </source>
</evidence>
<evidence type="ECO:0000259" key="2">
    <source>
        <dbReference type="Pfam" id="PF01850"/>
    </source>
</evidence>
<accession>A0A1Y1RWW4</accession>
<dbReference type="PANTHER" id="PTHR35901">
    <property type="entry name" value="RIBONUCLEASE VAPC3"/>
    <property type="match status" value="1"/>
</dbReference>
<dbReference type="Pfam" id="PF01850">
    <property type="entry name" value="PIN"/>
    <property type="match status" value="1"/>
</dbReference>
<dbReference type="RefSeq" id="WP_083051106.1">
    <property type="nucleotide sequence ID" value="NZ_MWQY01000012.1"/>
</dbReference>
<feature type="domain" description="PIN" evidence="2">
    <location>
        <begin position="3"/>
        <end position="123"/>
    </location>
</feature>